<feature type="compositionally biased region" description="Polar residues" evidence="2">
    <location>
        <begin position="537"/>
        <end position="552"/>
    </location>
</feature>
<evidence type="ECO:0000313" key="3">
    <source>
        <dbReference type="EMBL" id="CAF3514041.1"/>
    </source>
</evidence>
<feature type="coiled-coil region" evidence="1">
    <location>
        <begin position="50"/>
        <end position="77"/>
    </location>
</feature>
<feature type="coiled-coil region" evidence="1">
    <location>
        <begin position="210"/>
        <end position="240"/>
    </location>
</feature>
<sequence length="665" mass="75810">MDSTIEPSQSPLVVFGPDHIDTSRAEILVQRLNEKIKEKRFKLKKIIGINEEKKKRNEMMKNEKIQLTAKLANIEQENSVREQQLLSEQARIKELQFNIQMIDDHNISIKRDSTNEEQKYEQEKSILIQKFERTKQQWIEIFKPQYEQSKVYQYLKQGDTAYNVLAERKETLLNTKKLAYKNYFTRRQEFCDNKKFQLSIQSIAKYFILRRDQFNKIKQMKEKLIELENKEKQLIESKNDKMKAWENIYTQPMKRDLMDFCLQANIDQALTLSFNQIQQDMWSQPMTPSVLTPQNEQIEFLPEEEENNNNTKPPISFHSTTSTNPNESVYQVVTPSVPQFNTSTITVIPNKTELNRSSVLHLTTAIDDDDVELFSTTRRKIPIIQLEQMNINDGALSTQAFVVSATATSPSIDVDREVSSISQNDQASISTSTSIESPPLRNLVTPIVTIQTPESMSIPSIDTTTTKILHSTIAFSRVQNKPGISAIQTQVTSNDVQQMLLTFSPDPSSSSIHEEQTQPMEDDSVQTQQEQQQQQQRPTFSMASSIESTPSTEKEYTNFNYNFGFDNNATNDSPTDNRDLPSPINFGNWAANLGSPITTGSNEQFSAFLQQTNGSDNGADNSFSFASFNYANLGGTDTSTDGAFGSFFFGNNENSMANEQKHDGI</sequence>
<name>A0A818I4J1_9BILA</name>
<proteinExistence type="predicted"/>
<feature type="compositionally biased region" description="Polar residues" evidence="2">
    <location>
        <begin position="501"/>
        <end position="511"/>
    </location>
</feature>
<dbReference type="AlphaFoldDB" id="A0A818I4J1"/>
<feature type="compositionally biased region" description="Low complexity" evidence="2">
    <location>
        <begin position="526"/>
        <end position="536"/>
    </location>
</feature>
<feature type="region of interest" description="Disordered" evidence="2">
    <location>
        <begin position="501"/>
        <end position="552"/>
    </location>
</feature>
<accession>A0A818I4J1</accession>
<evidence type="ECO:0000313" key="4">
    <source>
        <dbReference type="Proteomes" id="UP000663844"/>
    </source>
</evidence>
<gene>
    <name evidence="3" type="ORF">OXD698_LOCUS2050</name>
</gene>
<dbReference type="Proteomes" id="UP000663844">
    <property type="component" value="Unassembled WGS sequence"/>
</dbReference>
<evidence type="ECO:0000256" key="2">
    <source>
        <dbReference type="SAM" id="MobiDB-lite"/>
    </source>
</evidence>
<organism evidence="3 4">
    <name type="scientific">Adineta steineri</name>
    <dbReference type="NCBI Taxonomy" id="433720"/>
    <lineage>
        <taxon>Eukaryota</taxon>
        <taxon>Metazoa</taxon>
        <taxon>Spiralia</taxon>
        <taxon>Gnathifera</taxon>
        <taxon>Rotifera</taxon>
        <taxon>Eurotatoria</taxon>
        <taxon>Bdelloidea</taxon>
        <taxon>Adinetida</taxon>
        <taxon>Adinetidae</taxon>
        <taxon>Adineta</taxon>
    </lineage>
</organism>
<dbReference type="EMBL" id="CAJOAZ010000064">
    <property type="protein sequence ID" value="CAF3514041.1"/>
    <property type="molecule type" value="Genomic_DNA"/>
</dbReference>
<comment type="caution">
    <text evidence="3">The sequence shown here is derived from an EMBL/GenBank/DDBJ whole genome shotgun (WGS) entry which is preliminary data.</text>
</comment>
<reference evidence="3" key="1">
    <citation type="submission" date="2021-02" db="EMBL/GenBank/DDBJ databases">
        <authorList>
            <person name="Nowell W R."/>
        </authorList>
    </citation>
    <scope>NUCLEOTIDE SEQUENCE</scope>
</reference>
<protein>
    <submittedName>
        <fullName evidence="3">Uncharacterized protein</fullName>
    </submittedName>
</protein>
<evidence type="ECO:0000256" key="1">
    <source>
        <dbReference type="SAM" id="Coils"/>
    </source>
</evidence>
<keyword evidence="1" id="KW-0175">Coiled coil</keyword>